<dbReference type="AlphaFoldDB" id="A0A094YNE5"/>
<evidence type="ECO:0000313" key="1">
    <source>
        <dbReference type="EMBL" id="KGA94766.1"/>
    </source>
</evidence>
<dbReference type="Proteomes" id="UP000029452">
    <property type="component" value="Unassembled WGS sequence"/>
</dbReference>
<reference evidence="1 2" key="1">
    <citation type="submission" date="2014-06" db="EMBL/GenBank/DDBJ databases">
        <title>Draft genome sequence of iron oxidizing acidophile Leptospirillum ferriphilum DSM14647.</title>
        <authorList>
            <person name="Cardenas J.P."/>
            <person name="Lazcano M."/>
            <person name="Ossandon F.J."/>
            <person name="Corbett M."/>
            <person name="Holmes D.S."/>
            <person name="Watkin E."/>
        </authorList>
    </citation>
    <scope>NUCLEOTIDE SEQUENCE [LARGE SCALE GENOMIC DNA]</scope>
    <source>
        <strain evidence="1 2">DSM 14647</strain>
    </source>
</reference>
<proteinExistence type="predicted"/>
<evidence type="ECO:0000313" key="2">
    <source>
        <dbReference type="Proteomes" id="UP000029452"/>
    </source>
</evidence>
<name>A0A094YNE5_9BACT</name>
<protein>
    <submittedName>
        <fullName evidence="1">Uncharacterized protein</fullName>
    </submittedName>
</protein>
<dbReference type="PATRIC" id="fig|178606.4.peg.729"/>
<accession>A0A094YNE5</accession>
<dbReference type="EMBL" id="JPGK01000002">
    <property type="protein sequence ID" value="KGA94766.1"/>
    <property type="molecule type" value="Genomic_DNA"/>
</dbReference>
<gene>
    <name evidence="1" type="ORF">LptCag_2196</name>
</gene>
<sequence>MQKKSGNRFISRVLVEAGHDEFWKNEKQIFKETGCSDYS</sequence>
<comment type="caution">
    <text evidence="1">The sequence shown here is derived from an EMBL/GenBank/DDBJ whole genome shotgun (WGS) entry which is preliminary data.</text>
</comment>
<organism evidence="1 2">
    <name type="scientific">Leptospirillum ferriphilum</name>
    <dbReference type="NCBI Taxonomy" id="178606"/>
    <lineage>
        <taxon>Bacteria</taxon>
        <taxon>Pseudomonadati</taxon>
        <taxon>Nitrospirota</taxon>
        <taxon>Nitrospiria</taxon>
        <taxon>Nitrospirales</taxon>
        <taxon>Nitrospiraceae</taxon>
        <taxon>Leptospirillum</taxon>
    </lineage>
</organism>